<dbReference type="Pfam" id="PF02453">
    <property type="entry name" value="Reticulon"/>
    <property type="match status" value="1"/>
</dbReference>
<evidence type="ECO:0000256" key="4">
    <source>
        <dbReference type="ARBA" id="ARBA00022989"/>
    </source>
</evidence>
<dbReference type="PROSITE" id="PS50845">
    <property type="entry name" value="RETICULON"/>
    <property type="match status" value="1"/>
</dbReference>
<evidence type="ECO:0000256" key="3">
    <source>
        <dbReference type="ARBA" id="ARBA00022824"/>
    </source>
</evidence>
<reference evidence="8 9" key="1">
    <citation type="submission" date="2014-06" db="EMBL/GenBank/DDBJ databases">
        <authorList>
            <person name="Swart Estienne"/>
        </authorList>
    </citation>
    <scope>NUCLEOTIDE SEQUENCE [LARGE SCALE GENOMIC DNA]</scope>
    <source>
        <strain evidence="8 9">130c</strain>
    </source>
</reference>
<evidence type="ECO:0000256" key="1">
    <source>
        <dbReference type="ARBA" id="ARBA00004477"/>
    </source>
</evidence>
<keyword evidence="3 6" id="KW-0256">Endoplasmic reticulum</keyword>
<evidence type="ECO:0000313" key="9">
    <source>
        <dbReference type="Proteomes" id="UP000039865"/>
    </source>
</evidence>
<evidence type="ECO:0000256" key="2">
    <source>
        <dbReference type="ARBA" id="ARBA00022692"/>
    </source>
</evidence>
<keyword evidence="9" id="KW-1185">Reference proteome</keyword>
<comment type="subcellular location">
    <subcellularLocation>
        <location evidence="1 6">Endoplasmic reticulum membrane</location>
        <topology evidence="1 6">Multi-pass membrane protein</topology>
    </subcellularLocation>
</comment>
<keyword evidence="5 6" id="KW-0472">Membrane</keyword>
<dbReference type="InParanoid" id="A0A078B5T2"/>
<feature type="domain" description="Reticulon" evidence="7">
    <location>
        <begin position="1"/>
        <end position="156"/>
    </location>
</feature>
<protein>
    <recommendedName>
        <fullName evidence="6">Reticulon-like protein</fullName>
    </recommendedName>
</protein>
<proteinExistence type="predicted"/>
<accession>A0A078B5T2</accession>
<keyword evidence="4 6" id="KW-1133">Transmembrane helix</keyword>
<sequence>MLMMLYKYSLMSLILLFSLFISIAGMALNQIYLSENEVIHPQDFKSTNDEKQYYLEQEDQQEYVSAETVQDMIVKLYSLQLRVHTMVEDVFSLNNMKLTIKVLISMIAMFLITYVLSDVAFIWIAVNIMLFWPFIHKKKEAQIDSIVQRINDKIDNKVQSSGFLMRRQQRAPSSVTELKKNQ</sequence>
<dbReference type="AlphaFoldDB" id="A0A078B5T2"/>
<feature type="transmembrane region" description="Helical" evidence="6">
    <location>
        <begin position="102"/>
        <end position="132"/>
    </location>
</feature>
<name>A0A078B5T2_STYLE</name>
<dbReference type="GO" id="GO:0005789">
    <property type="term" value="C:endoplasmic reticulum membrane"/>
    <property type="evidence" value="ECO:0007669"/>
    <property type="project" value="UniProtKB-SubCell"/>
</dbReference>
<evidence type="ECO:0000256" key="6">
    <source>
        <dbReference type="RuleBase" id="RU363132"/>
    </source>
</evidence>
<dbReference type="InterPro" id="IPR003388">
    <property type="entry name" value="Reticulon"/>
</dbReference>
<gene>
    <name evidence="8" type="primary">Contig9562.g10227</name>
    <name evidence="8" type="ORF">STYLEM_17790</name>
</gene>
<evidence type="ECO:0000259" key="7">
    <source>
        <dbReference type="PROSITE" id="PS50845"/>
    </source>
</evidence>
<keyword evidence="2 6" id="KW-0812">Transmembrane</keyword>
<evidence type="ECO:0000256" key="5">
    <source>
        <dbReference type="ARBA" id="ARBA00023136"/>
    </source>
</evidence>
<organism evidence="8 9">
    <name type="scientific">Stylonychia lemnae</name>
    <name type="common">Ciliate</name>
    <dbReference type="NCBI Taxonomy" id="5949"/>
    <lineage>
        <taxon>Eukaryota</taxon>
        <taxon>Sar</taxon>
        <taxon>Alveolata</taxon>
        <taxon>Ciliophora</taxon>
        <taxon>Intramacronucleata</taxon>
        <taxon>Spirotrichea</taxon>
        <taxon>Stichotrichia</taxon>
        <taxon>Sporadotrichida</taxon>
        <taxon>Oxytrichidae</taxon>
        <taxon>Stylonychinae</taxon>
        <taxon>Stylonychia</taxon>
    </lineage>
</organism>
<dbReference type="EMBL" id="CCKQ01016789">
    <property type="protein sequence ID" value="CDW88667.1"/>
    <property type="molecule type" value="Genomic_DNA"/>
</dbReference>
<evidence type="ECO:0000313" key="8">
    <source>
        <dbReference type="EMBL" id="CDW88667.1"/>
    </source>
</evidence>
<comment type="caution">
    <text evidence="6">Lacks conserved residue(s) required for the propagation of feature annotation.</text>
</comment>
<dbReference type="Proteomes" id="UP000039865">
    <property type="component" value="Unassembled WGS sequence"/>
</dbReference>